<keyword evidence="1" id="KW-0732">Signal</keyword>
<dbReference type="RefSeq" id="WP_123783881.1">
    <property type="nucleotide sequence ID" value="NZ_RKIK01000158.1"/>
</dbReference>
<organism evidence="2 3">
    <name type="scientific">Vibrio ponticus</name>
    <dbReference type="NCBI Taxonomy" id="265668"/>
    <lineage>
        <taxon>Bacteria</taxon>
        <taxon>Pseudomonadati</taxon>
        <taxon>Pseudomonadota</taxon>
        <taxon>Gammaproteobacteria</taxon>
        <taxon>Vibrionales</taxon>
        <taxon>Vibrionaceae</taxon>
        <taxon>Vibrio</taxon>
    </lineage>
</organism>
<feature type="chain" id="PRO_5018234575" description="PEGA domain-containing protein" evidence="1">
    <location>
        <begin position="26"/>
        <end position="151"/>
    </location>
</feature>
<evidence type="ECO:0000256" key="1">
    <source>
        <dbReference type="SAM" id="SignalP"/>
    </source>
</evidence>
<evidence type="ECO:0000313" key="3">
    <source>
        <dbReference type="Proteomes" id="UP000278792"/>
    </source>
</evidence>
<name>A0A3N3DSD6_9VIBR</name>
<comment type="caution">
    <text evidence="2">The sequence shown here is derived from an EMBL/GenBank/DDBJ whole genome shotgun (WGS) entry which is preliminary data.</text>
</comment>
<sequence>MKKSIVALSLTSMLSVSGCSIVNSAADDDLVVTCDAPNPVITVDGQRYRQESVSVSVDKGDKVAVSCRADGYYTAHKNVDTQLSATGALDAVGGFFFLFPWLGLLADGAWTLEDDEVFMSLEPRVQPQQYAQPLQQPQATSIIINNHGTNQ</sequence>
<dbReference type="PROSITE" id="PS51257">
    <property type="entry name" value="PROKAR_LIPOPROTEIN"/>
    <property type="match status" value="1"/>
</dbReference>
<proteinExistence type="predicted"/>
<dbReference type="Proteomes" id="UP000278792">
    <property type="component" value="Unassembled WGS sequence"/>
</dbReference>
<gene>
    <name evidence="2" type="ORF">EGH82_23130</name>
</gene>
<dbReference type="AlphaFoldDB" id="A0A3N3DSD6"/>
<reference evidence="2 3" key="1">
    <citation type="submission" date="2018-11" db="EMBL/GenBank/DDBJ databases">
        <title>Vibrio ponticus strain CAIM 1751 pathogenic for the snapper Lutjanus guttatus.</title>
        <authorList>
            <person name="Soto-Rodriguez S."/>
            <person name="Lozano-Olvera R."/>
            <person name="Gomez-Gil B."/>
        </authorList>
    </citation>
    <scope>NUCLEOTIDE SEQUENCE [LARGE SCALE GENOMIC DNA]</scope>
    <source>
        <strain evidence="2 3">CAIM 1751</strain>
    </source>
</reference>
<feature type="signal peptide" evidence="1">
    <location>
        <begin position="1"/>
        <end position="25"/>
    </location>
</feature>
<dbReference type="EMBL" id="RKIK01000158">
    <property type="protein sequence ID" value="ROV57108.1"/>
    <property type="molecule type" value="Genomic_DNA"/>
</dbReference>
<evidence type="ECO:0008006" key="4">
    <source>
        <dbReference type="Google" id="ProtNLM"/>
    </source>
</evidence>
<protein>
    <recommendedName>
        <fullName evidence="4">PEGA domain-containing protein</fullName>
    </recommendedName>
</protein>
<evidence type="ECO:0000313" key="2">
    <source>
        <dbReference type="EMBL" id="ROV57108.1"/>
    </source>
</evidence>
<accession>A0A3N3DSD6</accession>